<protein>
    <submittedName>
        <fullName evidence="1">SYG</fullName>
    </submittedName>
</protein>
<reference evidence="1 2" key="1">
    <citation type="journal article" date="2017" name="Environ. Microbiol.">
        <title>Decay of the glycolytic pathway and adaptation to intranuclear parasitism within Enterocytozoonidae microsporidia.</title>
        <authorList>
            <person name="Wiredu Boakye D."/>
            <person name="Jaroenlak P."/>
            <person name="Prachumwat A."/>
            <person name="Williams T.A."/>
            <person name="Bateman K.S."/>
            <person name="Itsathitphaisarn O."/>
            <person name="Sritunyalucksana K."/>
            <person name="Paszkiewicz K.H."/>
            <person name="Moore K.A."/>
            <person name="Stentiford G.D."/>
            <person name="Williams B.A."/>
        </authorList>
    </citation>
    <scope>NUCLEOTIDE SEQUENCE [LARGE SCALE GENOMIC DNA]</scope>
    <source>
        <strain evidence="1 2">GB1</strain>
    </source>
</reference>
<sequence>MQQDKKEILDQLFKRKFFIGKVNYPPQNGLYDYGPCLVTIKNEIINAWRRIMIDENMYEIDASVLVPYDVLKNSGHVDRFCDIVLTDGVTTFRADHLIEEKVGEYHMVPININEDTLKQVD</sequence>
<dbReference type="SUPFAM" id="SSF55681">
    <property type="entry name" value="Class II aaRS and biotin synthetases"/>
    <property type="match status" value="1"/>
</dbReference>
<dbReference type="InterPro" id="IPR045864">
    <property type="entry name" value="aa-tRNA-synth_II/BPL/LPL"/>
</dbReference>
<dbReference type="GO" id="GO:0005739">
    <property type="term" value="C:mitochondrion"/>
    <property type="evidence" value="ECO:0007669"/>
    <property type="project" value="TreeGrafter"/>
</dbReference>
<dbReference type="EMBL" id="LVKB01000400">
    <property type="protein sequence ID" value="ORD95326.1"/>
    <property type="molecule type" value="Genomic_DNA"/>
</dbReference>
<accession>A0A1X0Q6D9</accession>
<proteinExistence type="predicted"/>
<dbReference type="PANTHER" id="PTHR10745:SF0">
    <property type="entry name" value="GLYCINE--TRNA LIGASE"/>
    <property type="match status" value="1"/>
</dbReference>
<name>A0A1X0Q6D9_9MICR</name>
<dbReference type="GO" id="GO:0070150">
    <property type="term" value="P:mitochondrial glycyl-tRNA aminoacylation"/>
    <property type="evidence" value="ECO:0007669"/>
    <property type="project" value="TreeGrafter"/>
</dbReference>
<organism evidence="1 2">
    <name type="scientific">Hepatospora eriocheir</name>
    <dbReference type="NCBI Taxonomy" id="1081669"/>
    <lineage>
        <taxon>Eukaryota</taxon>
        <taxon>Fungi</taxon>
        <taxon>Fungi incertae sedis</taxon>
        <taxon>Microsporidia</taxon>
        <taxon>Hepatosporidae</taxon>
        <taxon>Hepatospora</taxon>
    </lineage>
</organism>
<dbReference type="InterPro" id="IPR027031">
    <property type="entry name" value="Gly-tRNA_synthase/POLG2"/>
</dbReference>
<dbReference type="Proteomes" id="UP000192356">
    <property type="component" value="Unassembled WGS sequence"/>
</dbReference>
<dbReference type="AlphaFoldDB" id="A0A1X0Q6D9"/>
<keyword evidence="2" id="KW-1185">Reference proteome</keyword>
<dbReference type="GO" id="GO:0004820">
    <property type="term" value="F:glycine-tRNA ligase activity"/>
    <property type="evidence" value="ECO:0007669"/>
    <property type="project" value="TreeGrafter"/>
</dbReference>
<comment type="caution">
    <text evidence="1">The sequence shown here is derived from an EMBL/GenBank/DDBJ whole genome shotgun (WGS) entry which is preliminary data.</text>
</comment>
<dbReference type="PANTHER" id="PTHR10745">
    <property type="entry name" value="GLYCYL-TRNA SYNTHETASE/DNA POLYMERASE SUBUNIT GAMMA-2"/>
    <property type="match status" value="1"/>
</dbReference>
<evidence type="ECO:0000313" key="2">
    <source>
        <dbReference type="Proteomes" id="UP000192356"/>
    </source>
</evidence>
<dbReference type="VEuPathDB" id="MicrosporidiaDB:A0H76_2819"/>
<evidence type="ECO:0000313" key="1">
    <source>
        <dbReference type="EMBL" id="ORD95326.1"/>
    </source>
</evidence>
<gene>
    <name evidence="1" type="primary">SYG</name>
    <name evidence="1" type="ORF">HERIO_2579</name>
</gene>
<dbReference type="OrthoDB" id="57698at2759"/>
<dbReference type="Gene3D" id="3.30.930.10">
    <property type="entry name" value="Bira Bifunctional Protein, Domain 2"/>
    <property type="match status" value="1"/>
</dbReference>
<dbReference type="VEuPathDB" id="MicrosporidiaDB:HERIO_2579"/>